<proteinExistence type="predicted"/>
<dbReference type="RefSeq" id="XP_024503652.1">
    <property type="nucleotide sequence ID" value="XM_024649813.1"/>
</dbReference>
<organism evidence="1">
    <name type="scientific">Strongyloides ratti</name>
    <name type="common">Parasitic roundworm</name>
    <dbReference type="NCBI Taxonomy" id="34506"/>
    <lineage>
        <taxon>Eukaryota</taxon>
        <taxon>Metazoa</taxon>
        <taxon>Ecdysozoa</taxon>
        <taxon>Nematoda</taxon>
        <taxon>Chromadorea</taxon>
        <taxon>Rhabditida</taxon>
        <taxon>Tylenchina</taxon>
        <taxon>Panagrolaimomorpha</taxon>
        <taxon>Strongyloidoidea</taxon>
        <taxon>Strongyloididae</taxon>
        <taxon>Strongyloides</taxon>
    </lineage>
</organism>
<dbReference type="CTD" id="36376816"/>
<dbReference type="WormBase" id="SRAE_1000270500">
    <property type="protein sequence ID" value="SRP08872"/>
    <property type="gene ID" value="WBGene00259321"/>
</dbReference>
<evidence type="ECO:0000313" key="4">
    <source>
        <dbReference type="WormBase" id="SRAE_1000270500"/>
    </source>
</evidence>
<protein>
    <submittedName>
        <fullName evidence="1 3">Uncharacterized protein</fullName>
    </submittedName>
</protein>
<name>A0A090L3Q4_STRRB</name>
<dbReference type="Proteomes" id="UP000035682">
    <property type="component" value="Unplaced"/>
</dbReference>
<evidence type="ECO:0000313" key="3">
    <source>
        <dbReference type="WBParaSite" id="SRAE_1000270500.1"/>
    </source>
</evidence>
<dbReference type="WBParaSite" id="SRAE_1000270500.1">
    <property type="protein sequence ID" value="SRAE_1000270500.1"/>
    <property type="gene ID" value="WBGene00259321"/>
</dbReference>
<reference evidence="1 2" key="1">
    <citation type="submission" date="2014-09" db="EMBL/GenBank/DDBJ databases">
        <authorList>
            <person name="Martin A.A."/>
        </authorList>
    </citation>
    <scope>NUCLEOTIDE SEQUENCE</scope>
    <source>
        <strain evidence="2">ED321</strain>
        <strain evidence="1">ED321 Heterogonic</strain>
    </source>
</reference>
<sequence>MRWNKISSNNYNQNVNFPNYYPRVLYNGWDGRTSSRRQLMNEFSWSSKNHARYASGDNVVNRQLIQTWIPTCLHDLIYCLFEQGKLKRNQ</sequence>
<evidence type="ECO:0000313" key="1">
    <source>
        <dbReference type="EMBL" id="CEF64451.1"/>
    </source>
</evidence>
<dbReference type="GeneID" id="36376816"/>
<keyword evidence="2" id="KW-1185">Reference proteome</keyword>
<dbReference type="AlphaFoldDB" id="A0A090L3Q4"/>
<dbReference type="EMBL" id="LN609528">
    <property type="protein sequence ID" value="CEF64451.1"/>
    <property type="molecule type" value="Genomic_DNA"/>
</dbReference>
<dbReference type="OrthoDB" id="5828367at2759"/>
<evidence type="ECO:0000313" key="2">
    <source>
        <dbReference type="Proteomes" id="UP000035682"/>
    </source>
</evidence>
<accession>A0A090L3Q4</accession>
<gene>
    <name evidence="1 3 4" type="ORF">SRAE_1000270500</name>
</gene>
<reference evidence="3" key="2">
    <citation type="submission" date="2020-12" db="UniProtKB">
        <authorList>
            <consortium name="WormBaseParasite"/>
        </authorList>
    </citation>
    <scope>IDENTIFICATION</scope>
</reference>